<evidence type="ECO:0000259" key="9">
    <source>
        <dbReference type="PROSITE" id="PS50113"/>
    </source>
</evidence>
<dbReference type="CDD" id="cd17546">
    <property type="entry name" value="REC_hyHK_CKI1_RcsC-like"/>
    <property type="match status" value="1"/>
</dbReference>
<dbReference type="Gene3D" id="1.10.287.130">
    <property type="match status" value="1"/>
</dbReference>
<dbReference type="PRINTS" id="PR00344">
    <property type="entry name" value="BCTRLSENSOR"/>
</dbReference>
<dbReference type="SMART" id="SM00086">
    <property type="entry name" value="PAC"/>
    <property type="match status" value="5"/>
</dbReference>
<keyword evidence="4" id="KW-0902">Two-component regulatory system</keyword>
<comment type="caution">
    <text evidence="10">The sequence shown here is derived from an EMBL/GenBank/DDBJ whole genome shotgun (WGS) entry which is preliminary data.</text>
</comment>
<evidence type="ECO:0000259" key="7">
    <source>
        <dbReference type="PROSITE" id="PS50110"/>
    </source>
</evidence>
<dbReference type="InterPro" id="IPR001789">
    <property type="entry name" value="Sig_transdc_resp-reg_receiver"/>
</dbReference>
<dbReference type="InterPro" id="IPR000700">
    <property type="entry name" value="PAS-assoc_C"/>
</dbReference>
<dbReference type="Pfam" id="PF00072">
    <property type="entry name" value="Response_reg"/>
    <property type="match status" value="1"/>
</dbReference>
<evidence type="ECO:0000256" key="3">
    <source>
        <dbReference type="ARBA" id="ARBA00022553"/>
    </source>
</evidence>
<dbReference type="InterPro" id="IPR029016">
    <property type="entry name" value="GAF-like_dom_sf"/>
</dbReference>
<dbReference type="InterPro" id="IPR003661">
    <property type="entry name" value="HisK_dim/P_dom"/>
</dbReference>
<dbReference type="Gene3D" id="3.30.450.40">
    <property type="match status" value="1"/>
</dbReference>
<feature type="domain" description="PAC" evidence="9">
    <location>
        <begin position="893"/>
        <end position="945"/>
    </location>
</feature>
<evidence type="ECO:0000313" key="10">
    <source>
        <dbReference type="EMBL" id="GEO22319.1"/>
    </source>
</evidence>
<feature type="domain" description="Response regulatory" evidence="7">
    <location>
        <begin position="1207"/>
        <end position="1326"/>
    </location>
</feature>
<dbReference type="InterPro" id="IPR036097">
    <property type="entry name" value="HisK_dim/P_sf"/>
</dbReference>
<dbReference type="PANTHER" id="PTHR45339:SF1">
    <property type="entry name" value="HYBRID SIGNAL TRANSDUCTION HISTIDINE KINASE J"/>
    <property type="match status" value="1"/>
</dbReference>
<dbReference type="InterPro" id="IPR001610">
    <property type="entry name" value="PAC"/>
</dbReference>
<dbReference type="SMART" id="SM00091">
    <property type="entry name" value="PAS"/>
    <property type="match status" value="4"/>
</dbReference>
<dbReference type="Pfam" id="PF00512">
    <property type="entry name" value="HisKA"/>
    <property type="match status" value="1"/>
</dbReference>
<feature type="domain" description="Histidine kinase" evidence="6">
    <location>
        <begin position="963"/>
        <end position="1184"/>
    </location>
</feature>
<dbReference type="Gene3D" id="3.40.50.2300">
    <property type="match status" value="1"/>
</dbReference>
<protein>
    <recommendedName>
        <fullName evidence="2">histidine kinase</fullName>
        <ecNumber evidence="2">2.7.13.3</ecNumber>
    </recommendedName>
</protein>
<dbReference type="EC" id="2.7.13.3" evidence="2"/>
<keyword evidence="11" id="KW-1185">Reference proteome</keyword>
<organism evidence="10 11">
    <name type="scientific">Cyclobacterium qasimii</name>
    <dbReference type="NCBI Taxonomy" id="1350429"/>
    <lineage>
        <taxon>Bacteria</taxon>
        <taxon>Pseudomonadati</taxon>
        <taxon>Bacteroidota</taxon>
        <taxon>Cytophagia</taxon>
        <taxon>Cytophagales</taxon>
        <taxon>Cyclobacteriaceae</taxon>
        <taxon>Cyclobacterium</taxon>
    </lineage>
</organism>
<reference evidence="10 11" key="1">
    <citation type="submission" date="2019-07" db="EMBL/GenBank/DDBJ databases">
        <title>Whole genome shotgun sequence of Cyclobacterium qasimii NBRC 106168.</title>
        <authorList>
            <person name="Hosoyama A."/>
            <person name="Uohara A."/>
            <person name="Ohji S."/>
            <person name="Ichikawa N."/>
        </authorList>
    </citation>
    <scope>NUCLEOTIDE SEQUENCE [LARGE SCALE GENOMIC DNA]</scope>
    <source>
        <strain evidence="10 11">NBRC 106168</strain>
    </source>
</reference>
<dbReference type="PANTHER" id="PTHR45339">
    <property type="entry name" value="HYBRID SIGNAL TRANSDUCTION HISTIDINE KINASE J"/>
    <property type="match status" value="1"/>
</dbReference>
<dbReference type="InterPro" id="IPR036890">
    <property type="entry name" value="HATPase_C_sf"/>
</dbReference>
<dbReference type="Pfam" id="PF13426">
    <property type="entry name" value="PAS_9"/>
    <property type="match status" value="2"/>
</dbReference>
<keyword evidence="3 5" id="KW-0597">Phosphoprotein</keyword>
<evidence type="ECO:0000256" key="4">
    <source>
        <dbReference type="ARBA" id="ARBA00023012"/>
    </source>
</evidence>
<evidence type="ECO:0000259" key="8">
    <source>
        <dbReference type="PROSITE" id="PS50112"/>
    </source>
</evidence>
<dbReference type="InterPro" id="IPR003594">
    <property type="entry name" value="HATPase_dom"/>
</dbReference>
<evidence type="ECO:0000256" key="2">
    <source>
        <dbReference type="ARBA" id="ARBA00012438"/>
    </source>
</evidence>
<dbReference type="InterPro" id="IPR005467">
    <property type="entry name" value="His_kinase_dom"/>
</dbReference>
<dbReference type="SUPFAM" id="SSF55785">
    <property type="entry name" value="PYP-like sensor domain (PAS domain)"/>
    <property type="match status" value="5"/>
</dbReference>
<dbReference type="InterPro" id="IPR035965">
    <property type="entry name" value="PAS-like_dom_sf"/>
</dbReference>
<evidence type="ECO:0000256" key="1">
    <source>
        <dbReference type="ARBA" id="ARBA00000085"/>
    </source>
</evidence>
<dbReference type="SUPFAM" id="SSF55874">
    <property type="entry name" value="ATPase domain of HSP90 chaperone/DNA topoisomerase II/histidine kinase"/>
    <property type="match status" value="1"/>
</dbReference>
<dbReference type="PROSITE" id="PS50112">
    <property type="entry name" value="PAS"/>
    <property type="match status" value="2"/>
</dbReference>
<dbReference type="Gene3D" id="3.30.450.20">
    <property type="entry name" value="PAS domain"/>
    <property type="match status" value="5"/>
</dbReference>
<dbReference type="SUPFAM" id="SSF52172">
    <property type="entry name" value="CheY-like"/>
    <property type="match status" value="1"/>
</dbReference>
<dbReference type="Proteomes" id="UP000321301">
    <property type="component" value="Unassembled WGS sequence"/>
</dbReference>
<dbReference type="SMART" id="SM00387">
    <property type="entry name" value="HATPase_c"/>
    <property type="match status" value="1"/>
</dbReference>
<dbReference type="InterPro" id="IPR011006">
    <property type="entry name" value="CheY-like_superfamily"/>
</dbReference>
<proteinExistence type="predicted"/>
<dbReference type="SUPFAM" id="SSF55781">
    <property type="entry name" value="GAF domain-like"/>
    <property type="match status" value="1"/>
</dbReference>
<dbReference type="CDD" id="cd16922">
    <property type="entry name" value="HATPase_EvgS-ArcB-TorS-like"/>
    <property type="match status" value="1"/>
</dbReference>
<name>A0A512CDN4_9BACT</name>
<dbReference type="PROSITE" id="PS50109">
    <property type="entry name" value="HIS_KIN"/>
    <property type="match status" value="1"/>
</dbReference>
<evidence type="ECO:0000256" key="5">
    <source>
        <dbReference type="PROSITE-ProRule" id="PRU00169"/>
    </source>
</evidence>
<dbReference type="Pfam" id="PF02518">
    <property type="entry name" value="HATPase_c"/>
    <property type="match status" value="1"/>
</dbReference>
<dbReference type="InterPro" id="IPR000014">
    <property type="entry name" value="PAS"/>
</dbReference>
<feature type="domain" description="PAS" evidence="8">
    <location>
        <begin position="608"/>
        <end position="638"/>
    </location>
</feature>
<dbReference type="EMBL" id="BJYV01000014">
    <property type="protein sequence ID" value="GEO22319.1"/>
    <property type="molecule type" value="Genomic_DNA"/>
</dbReference>
<dbReference type="Gene3D" id="3.30.565.10">
    <property type="entry name" value="Histidine kinase-like ATPase, C-terminal domain"/>
    <property type="match status" value="1"/>
</dbReference>
<dbReference type="CDD" id="cd00130">
    <property type="entry name" value="PAS"/>
    <property type="match status" value="2"/>
</dbReference>
<dbReference type="NCBIfam" id="TIGR00229">
    <property type="entry name" value="sensory_box"/>
    <property type="match status" value="2"/>
</dbReference>
<dbReference type="InterPro" id="IPR013655">
    <property type="entry name" value="PAS_fold_3"/>
</dbReference>
<accession>A0A512CDN4</accession>
<feature type="domain" description="PAS" evidence="8">
    <location>
        <begin position="819"/>
        <end position="880"/>
    </location>
</feature>
<evidence type="ECO:0000259" key="6">
    <source>
        <dbReference type="PROSITE" id="PS50109"/>
    </source>
</evidence>
<dbReference type="SUPFAM" id="SSF47384">
    <property type="entry name" value="Homodimeric domain of signal transducing histidine kinase"/>
    <property type="match status" value="1"/>
</dbReference>
<dbReference type="InterPro" id="IPR004358">
    <property type="entry name" value="Sig_transdc_His_kin-like_C"/>
</dbReference>
<dbReference type="GO" id="GO:0000155">
    <property type="term" value="F:phosphorelay sensor kinase activity"/>
    <property type="evidence" value="ECO:0007669"/>
    <property type="project" value="InterPro"/>
</dbReference>
<dbReference type="Pfam" id="PF08447">
    <property type="entry name" value="PAS_3"/>
    <property type="match status" value="2"/>
</dbReference>
<feature type="domain" description="PAC" evidence="9">
    <location>
        <begin position="646"/>
        <end position="698"/>
    </location>
</feature>
<dbReference type="PROSITE" id="PS50110">
    <property type="entry name" value="RESPONSE_REGULATORY"/>
    <property type="match status" value="1"/>
</dbReference>
<sequence>MTGLDLILIMEKEFDKDLFQGDEKSLDLFLVFDYSQVIFSSDNWQHQLSEKNSWDTFLSGFSGLVNEVNSFFNNPNQSQLQLSSTHDQNSEFQISVEGKSVEGKGKICIVNGKYHYSESQKAAGFLLDNEQSATLGQEDAAAILRRKMKFDQQINDVSTAFLNASEAEWDKVFMTALSMVVKSQNAEVGNFFYVNHELQQLECFFEYKEKADNGAIKANKNISIEGQSDFLNNLRASGFIAVDDLRNLKNRNSYEAIIAEKLGFVAYIIVPIFAENNLLGLFTLSNSEPQPNWNSNHINRFGIKQLADVFGAALINRSTKSKLFRNEKLLSSTEILAKSGSWRLQNSGRKIFLSKGMNKIFNLDSSNDVIEISDFLNLIPVNDRKLVKSKVQGALKNRKSVSGEFVFSNTNGKEKHISYVIQVNQLTSQSNLEVFGYCNDITEKKTVERRLLFESQILAQVNEPIYVTDLNLKVVYMNEVAIFEGEPNQNGHGGKISDFFKITNEPPISFKELVNKASASGICVEEVQILDNSGHIQPYEVSVKPIQNAEVEKIGYSFLVRNLTTKIQGEKMAKKAKLIIENSAAILFEVEPNEGFKISYITENINQFGYVSEDLVRDSVSLMDFIHPDDHCVFEKELICPEKAQYNREYRILSSDGNYRWVEDKIRPVFDAEGKVVLYEGLLQDVTERKKDRLEIEKIQDRYRVLASNIPFTNVFLIDKNYRYLVAEGSNFTNWGFEKSYFIGRTLKEVHTVTRKVVEPLILEAVEKKKTLSDLITYLERVYELTAKPIFKEGKLEYILGIVRDISEEYLAKKELKKSEIKYRSLVEESTEIIFSITAQLELSYVSPNIKQFLGYETYEFTSGDFTDYLHPEDAQVLQDGNSSPIKYFQDHPKFEFRLRHKRGHYRVFSSSGKVIRDENNEVRYYTGIARDITKLKETQKELFKAKEKAEAALNAKSQFLSVMSHEIRTPMNAVIGLSHLLIEDKPREDQLENLRTLQFSAENLLGLINDILDFNKIDSGKLILEKVPFEPKNLINRIIHSYGYQIRDKSLEIIYEPDFALPKLLIGDPVRIAQILNNLISNAIKFTDKGFIKISLELISQEGEWVNVRFTVQDTGIGVAPSKVQSIFDAFTQASTDTTRKYGGTGLGLAIVKKLTKLFGTEIHLESKIGEGSTFWFDINFEIQNEQKLKAISETVVMDGKLGDKRILVAEDNLVNQVLLRKYLSKWGVGEIKFAENGKIALDHFIKHDFDLVLLDLQMPEMDGFEVAKIIRKLDLLSKRNVPIIALTASSLLEVKDQLEASGMDDYISKPFTPENLYGKIINYL</sequence>
<comment type="catalytic activity">
    <reaction evidence="1">
        <text>ATP + protein L-histidine = ADP + protein N-phospho-L-histidine.</text>
        <dbReference type="EC" id="2.7.13.3"/>
    </reaction>
</comment>
<feature type="modified residue" description="4-aspartylphosphate" evidence="5">
    <location>
        <position position="1257"/>
    </location>
</feature>
<dbReference type="PROSITE" id="PS50113">
    <property type="entry name" value="PAC"/>
    <property type="match status" value="2"/>
</dbReference>
<evidence type="ECO:0000313" key="11">
    <source>
        <dbReference type="Proteomes" id="UP000321301"/>
    </source>
</evidence>
<gene>
    <name evidence="10" type="ORF">CQA01_28530</name>
</gene>
<dbReference type="CDD" id="cd00082">
    <property type="entry name" value="HisKA"/>
    <property type="match status" value="1"/>
</dbReference>
<dbReference type="SMART" id="SM00388">
    <property type="entry name" value="HisKA"/>
    <property type="match status" value="1"/>
</dbReference>
<dbReference type="SMART" id="SM00448">
    <property type="entry name" value="REC"/>
    <property type="match status" value="1"/>
</dbReference>
<dbReference type="FunFam" id="3.30.565.10:FF:000010">
    <property type="entry name" value="Sensor histidine kinase RcsC"/>
    <property type="match status" value="1"/>
</dbReference>